<accession>A0A1H6SCE2</accession>
<dbReference type="EMBL" id="FNYH01000005">
    <property type="protein sequence ID" value="SEI61690.1"/>
    <property type="molecule type" value="Genomic_DNA"/>
</dbReference>
<dbReference type="STRING" id="64971.SAMN05421831_105151"/>
<reference evidence="2" key="1">
    <citation type="submission" date="2016-10" db="EMBL/GenBank/DDBJ databases">
        <authorList>
            <person name="Varghese N."/>
            <person name="Submissions S."/>
        </authorList>
    </citation>
    <scope>NUCLEOTIDE SEQUENCE [LARGE SCALE GENOMIC DNA]</scope>
    <source>
        <strain evidence="2">DSM 7165</strain>
    </source>
</reference>
<dbReference type="Proteomes" id="UP000242999">
    <property type="component" value="Unassembled WGS sequence"/>
</dbReference>
<dbReference type="Gene3D" id="3.40.47.10">
    <property type="match status" value="1"/>
</dbReference>
<evidence type="ECO:0000313" key="1">
    <source>
        <dbReference type="EMBL" id="SEI61690.1"/>
    </source>
</evidence>
<gene>
    <name evidence="1" type="ORF">SAMN05421831_105151</name>
</gene>
<dbReference type="RefSeq" id="WP_093309277.1">
    <property type="nucleotide sequence ID" value="NZ_FNYH01000005.1"/>
</dbReference>
<dbReference type="GO" id="GO:0016746">
    <property type="term" value="F:acyltransferase activity"/>
    <property type="evidence" value="ECO:0007669"/>
    <property type="project" value="InterPro"/>
</dbReference>
<protein>
    <submittedName>
        <fullName evidence="1">Uncharacterized protein</fullName>
    </submittedName>
</protein>
<dbReference type="OrthoDB" id="6113844at2"/>
<name>A0A1H6SCE2_9GAMM</name>
<dbReference type="AlphaFoldDB" id="A0A1H6SCE2"/>
<dbReference type="InterPro" id="IPR016039">
    <property type="entry name" value="Thiolase-like"/>
</dbReference>
<proteinExistence type="predicted"/>
<evidence type="ECO:0000313" key="2">
    <source>
        <dbReference type="Proteomes" id="UP000242999"/>
    </source>
</evidence>
<keyword evidence="2" id="KW-1185">Reference proteome</keyword>
<sequence length="354" mass="39310">MSTPLYIVAAARKIDQEGHLDSVQQTQQALQEAGARIETLVIDPLKAGWQTQIRPGHFRSGCAPLDALAKAQRRLQADLADAVLIQGEDLLRTGYTRAQRHQLMAIYGDVSIPEAYTLLAKHFCRLHDLAQCEFFALRNLLLENYRRTYQALHPDFDPNTQAAWLKPVTEWFRGVDCANPSIDFSGQLLLTRADWLGALTPLSQRPIRLAGIGIGLAPDDGPDHVAELAEYWHLQKAVHYANLQAEVDFCELFQQGQAYLEAYTCYPVVPLAFLMHAGLADSVHALADILQNQAITITGGMNLARAPWNNPAFSALIAAYQKLQDENARPWAGIHANGGLGYRQGFALLHRDKL</sequence>
<organism evidence="1 2">
    <name type="scientific">Allopseudospirillum japonicum</name>
    <dbReference type="NCBI Taxonomy" id="64971"/>
    <lineage>
        <taxon>Bacteria</taxon>
        <taxon>Pseudomonadati</taxon>
        <taxon>Pseudomonadota</taxon>
        <taxon>Gammaproteobacteria</taxon>
        <taxon>Oceanospirillales</taxon>
        <taxon>Oceanospirillaceae</taxon>
        <taxon>Allopseudospirillum</taxon>
    </lineage>
</organism>